<dbReference type="EMBL" id="JBBBNY010000003">
    <property type="protein sequence ID" value="MEI7036418.1"/>
    <property type="molecule type" value="Genomic_DNA"/>
</dbReference>
<keyword evidence="3" id="KW-0560">Oxidoreductase</keyword>
<gene>
    <name evidence="5" type="ORF">WAT24_06575</name>
</gene>
<comment type="similarity">
    <text evidence="1">Belongs to the shaker potassium channel beta subunit family.</text>
</comment>
<evidence type="ECO:0000313" key="6">
    <source>
        <dbReference type="Proteomes" id="UP001381174"/>
    </source>
</evidence>
<dbReference type="SUPFAM" id="SSF51430">
    <property type="entry name" value="NAD(P)-linked oxidoreductase"/>
    <property type="match status" value="1"/>
</dbReference>
<protein>
    <submittedName>
        <fullName evidence="5">Aldo/keto reductase</fullName>
    </submittedName>
</protein>
<reference evidence="5 6" key="1">
    <citation type="journal article" date="2014" name="Int. J. Syst. Evol. Microbiol.">
        <title>Fulvimonas yonginensis sp. nov., isolated from greenhouse soil, and emended description of the genus Fulvimonas.</title>
        <authorList>
            <person name="Ahn J.H."/>
            <person name="Kim S.J."/>
            <person name="Weon H.Y."/>
            <person name="Hong S.B."/>
            <person name="Seok S.J."/>
            <person name="Kwon S.W."/>
        </authorList>
    </citation>
    <scope>NUCLEOTIDE SEQUENCE [LARGE SCALE GENOMIC DNA]</scope>
    <source>
        <strain evidence="5 6">KACC 16952</strain>
    </source>
</reference>
<organism evidence="5 6">
    <name type="scientific">Fulvimonas yonginensis</name>
    <dbReference type="NCBI Taxonomy" id="1495200"/>
    <lineage>
        <taxon>Bacteria</taxon>
        <taxon>Pseudomonadati</taxon>
        <taxon>Pseudomonadota</taxon>
        <taxon>Gammaproteobacteria</taxon>
        <taxon>Lysobacterales</taxon>
        <taxon>Rhodanobacteraceae</taxon>
        <taxon>Fulvimonas</taxon>
    </lineage>
</organism>
<name>A0ABU8JA82_9GAMM</name>
<evidence type="ECO:0000313" key="5">
    <source>
        <dbReference type="EMBL" id="MEI7036418.1"/>
    </source>
</evidence>
<dbReference type="RefSeq" id="WP_336807035.1">
    <property type="nucleotide sequence ID" value="NZ_JBBBNY010000003.1"/>
</dbReference>
<proteinExistence type="inferred from homology"/>
<dbReference type="InterPro" id="IPR036812">
    <property type="entry name" value="NAD(P)_OxRdtase_dom_sf"/>
</dbReference>
<evidence type="ECO:0000256" key="1">
    <source>
        <dbReference type="ARBA" id="ARBA00006515"/>
    </source>
</evidence>
<comment type="caution">
    <text evidence="5">The sequence shown here is derived from an EMBL/GenBank/DDBJ whole genome shotgun (WGS) entry which is preliminary data.</text>
</comment>
<feature type="domain" description="NADP-dependent oxidoreductase" evidence="4">
    <location>
        <begin position="16"/>
        <end position="305"/>
    </location>
</feature>
<dbReference type="Pfam" id="PF00248">
    <property type="entry name" value="Aldo_ket_red"/>
    <property type="match status" value="1"/>
</dbReference>
<dbReference type="InterPro" id="IPR023210">
    <property type="entry name" value="NADP_OxRdtase_dom"/>
</dbReference>
<evidence type="ECO:0000256" key="3">
    <source>
        <dbReference type="ARBA" id="ARBA00023002"/>
    </source>
</evidence>
<evidence type="ECO:0000259" key="4">
    <source>
        <dbReference type="Pfam" id="PF00248"/>
    </source>
</evidence>
<dbReference type="InterPro" id="IPR005399">
    <property type="entry name" value="K_chnl_volt-dep_bsu_KCNAB-rel"/>
</dbReference>
<keyword evidence="6" id="KW-1185">Reference proteome</keyword>
<dbReference type="Gene3D" id="3.20.20.100">
    <property type="entry name" value="NADP-dependent oxidoreductase domain"/>
    <property type="match status" value="1"/>
</dbReference>
<dbReference type="CDD" id="cd19143">
    <property type="entry name" value="AKR_AKR6C1_2"/>
    <property type="match status" value="1"/>
</dbReference>
<dbReference type="Proteomes" id="UP001381174">
    <property type="component" value="Unassembled WGS sequence"/>
</dbReference>
<dbReference type="PANTHER" id="PTHR43150:SF2">
    <property type="entry name" value="HYPERKINETIC, ISOFORM M"/>
    <property type="match status" value="1"/>
</dbReference>
<evidence type="ECO:0000256" key="2">
    <source>
        <dbReference type="ARBA" id="ARBA00022857"/>
    </source>
</evidence>
<dbReference type="PANTHER" id="PTHR43150">
    <property type="entry name" value="HYPERKINETIC, ISOFORM M"/>
    <property type="match status" value="1"/>
</dbReference>
<dbReference type="PRINTS" id="PR01577">
    <property type="entry name" value="KCNABCHANNEL"/>
</dbReference>
<accession>A0ABU8JA82</accession>
<keyword evidence="2" id="KW-0521">NADP</keyword>
<sequence>MLYRRLGRTGLQLSALSFGAWVTFGRQVGRGEARDLLALAYDHGINFFDNAETYNAGEAERLMGDVLADLRFPRDGYCVSSKVFFGAVESPKPTQRGLSRKHVIEACHQALQRLRVDHLDLYFCHRPDPETPIEETVAAMDTLVRQGKVLYWGTSEWPAEAIAEAHRIARENHCYAPVAEQPQYNLLHRDRVEREYKPLYERYGMGTTVWSPLASGLLSGKYNDGIPDDSRLAQPGYEWLRESVLGPGREQVERVRQLAPIAAELGVTQAQLALAWCLTHPHVSTVLLGASRREQLEQNLGALAVLPRIDAVIKQRIERAVGPVTA</sequence>